<feature type="transmembrane region" description="Helical" evidence="7">
    <location>
        <begin position="146"/>
        <end position="166"/>
    </location>
</feature>
<evidence type="ECO:0000259" key="8">
    <source>
        <dbReference type="Pfam" id="PF10412"/>
    </source>
</evidence>
<dbReference type="PANTHER" id="PTHR37937">
    <property type="entry name" value="CONJUGATIVE TRANSFER: DNA TRANSPORT"/>
    <property type="match status" value="1"/>
</dbReference>
<dbReference type="InterPro" id="IPR027417">
    <property type="entry name" value="P-loop_NTPase"/>
</dbReference>
<keyword evidence="9" id="KW-0238">DNA-binding</keyword>
<dbReference type="CDD" id="cd01127">
    <property type="entry name" value="TrwB_TraG_TraD_VirD4"/>
    <property type="match status" value="1"/>
</dbReference>
<evidence type="ECO:0000256" key="6">
    <source>
        <dbReference type="SAM" id="MobiDB-lite"/>
    </source>
</evidence>
<dbReference type="STRING" id="474950.SAMN05421771_3294"/>
<keyword evidence="10" id="KW-1185">Reference proteome</keyword>
<evidence type="ECO:0000256" key="5">
    <source>
        <dbReference type="ARBA" id="ARBA00023136"/>
    </source>
</evidence>
<keyword evidence="5 7" id="KW-0472">Membrane</keyword>
<evidence type="ECO:0000256" key="2">
    <source>
        <dbReference type="ARBA" id="ARBA00022475"/>
    </source>
</evidence>
<gene>
    <name evidence="9" type="ORF">SAMN05421771_3294</name>
</gene>
<dbReference type="GO" id="GO:0005886">
    <property type="term" value="C:plasma membrane"/>
    <property type="evidence" value="ECO:0007669"/>
    <property type="project" value="UniProtKB-SubCell"/>
</dbReference>
<reference evidence="9 10" key="1">
    <citation type="submission" date="2016-10" db="EMBL/GenBank/DDBJ databases">
        <authorList>
            <person name="de Groot N.N."/>
        </authorList>
    </citation>
    <scope>NUCLEOTIDE SEQUENCE [LARGE SCALE GENOMIC DNA]</scope>
    <source>
        <strain evidence="9 10">DSM 21001</strain>
    </source>
</reference>
<name>A0A1I6MQF4_9BACT</name>
<feature type="region of interest" description="Disordered" evidence="6">
    <location>
        <begin position="645"/>
        <end position="670"/>
    </location>
</feature>
<dbReference type="EMBL" id="FOZL01000001">
    <property type="protein sequence ID" value="SFS17930.1"/>
    <property type="molecule type" value="Genomic_DNA"/>
</dbReference>
<evidence type="ECO:0000256" key="7">
    <source>
        <dbReference type="SAM" id="Phobius"/>
    </source>
</evidence>
<dbReference type="Pfam" id="PF10412">
    <property type="entry name" value="TrwB_AAD_bind"/>
    <property type="match status" value="1"/>
</dbReference>
<dbReference type="Gene3D" id="3.40.50.300">
    <property type="entry name" value="P-loop containing nucleotide triphosphate hydrolases"/>
    <property type="match status" value="2"/>
</dbReference>
<feature type="transmembrane region" description="Helical" evidence="7">
    <location>
        <begin position="20"/>
        <end position="40"/>
    </location>
</feature>
<dbReference type="InterPro" id="IPR051539">
    <property type="entry name" value="T4SS-coupling_protein"/>
</dbReference>
<protein>
    <submittedName>
        <fullName evidence="9">Type IV secretion-system coupling protein DNA-binding domain-containing protein</fullName>
    </submittedName>
</protein>
<dbReference type="Proteomes" id="UP000199024">
    <property type="component" value="Unassembled WGS sequence"/>
</dbReference>
<comment type="subcellular location">
    <subcellularLocation>
        <location evidence="1">Cell membrane</location>
        <topology evidence="1">Multi-pass membrane protein</topology>
    </subcellularLocation>
</comment>
<dbReference type="PANTHER" id="PTHR37937:SF1">
    <property type="entry name" value="CONJUGATIVE TRANSFER: DNA TRANSPORT"/>
    <property type="match status" value="1"/>
</dbReference>
<keyword evidence="3 7" id="KW-0812">Transmembrane</keyword>
<dbReference type="AlphaFoldDB" id="A0A1I6MQF4"/>
<feature type="domain" description="Type IV secretion system coupling protein TraD DNA-binding" evidence="8">
    <location>
        <begin position="236"/>
        <end position="591"/>
    </location>
</feature>
<evidence type="ECO:0000256" key="3">
    <source>
        <dbReference type="ARBA" id="ARBA00022692"/>
    </source>
</evidence>
<sequence length="670" mass="76134">MSEWGRKEYSKAWPSRTPVWTWMATLLSLAFFVGMLTLQYEASWTAAERLYLTDYLKSGARGKASATAASKYTLLEAVVGKGQRLVMDDEIEPIPSLDGRPGYRLTDEGVKHGIARLTWVRGTFNDRMLHRVMGEAVYENVGSWEFYRLPLSLAVAFFVLALFLAVPKDRARRMIWKHGRRLRGPELVTTAEFNERLGKSKLLTTHLPDGIALINEERSWIDIVMRNDLSRWARVPRDREAMHFLIVGDSGTGKSAAIRQILSQVWERGEAAIVYDPAMEYLPQFYNEARGDVVLNPLDARCPFWTPGDEVPHEAEALTLSVSLFPDQGRENRFFVEAPRKIFAHLINLRPTPEELTYWMANADEIDKRIAGTEMAAMIEKGAANQRSGVLGSLNMVADAFKLLPRESETKQRWSTVEWAKERKGWVFLTSKPTMRERMRPLISLWLDLLVLRLMNEESSTRKTWFVLDELASLQHLPQLKTAVTENRKSNNPMVLGFQGKAQVEALYGHVAEAMLSQPATKIFLKTSEPHASEWISKAIGEIEIERFRESRTVGRFPANSQNEQRDITREPLVMSSEVAGLDPLHGYLKHGNLVVRMRFPYLELPNNAHKFVERKTTATAEKIAAQPEPVAVKEAESVIEVAPPKKPSVAVSEQLKPPAQVNEQQHFFE</sequence>
<proteinExistence type="predicted"/>
<dbReference type="SUPFAM" id="SSF52540">
    <property type="entry name" value="P-loop containing nucleoside triphosphate hydrolases"/>
    <property type="match status" value="1"/>
</dbReference>
<dbReference type="InterPro" id="IPR019476">
    <property type="entry name" value="T4SS_TraD_DNA-bd"/>
</dbReference>
<evidence type="ECO:0000313" key="9">
    <source>
        <dbReference type="EMBL" id="SFS17930.1"/>
    </source>
</evidence>
<keyword evidence="2" id="KW-1003">Cell membrane</keyword>
<keyword evidence="4 7" id="KW-1133">Transmembrane helix</keyword>
<organism evidence="9 10">
    <name type="scientific">Granulicella pectinivorans</name>
    <dbReference type="NCBI Taxonomy" id="474950"/>
    <lineage>
        <taxon>Bacteria</taxon>
        <taxon>Pseudomonadati</taxon>
        <taxon>Acidobacteriota</taxon>
        <taxon>Terriglobia</taxon>
        <taxon>Terriglobales</taxon>
        <taxon>Acidobacteriaceae</taxon>
        <taxon>Granulicella</taxon>
    </lineage>
</organism>
<evidence type="ECO:0000313" key="10">
    <source>
        <dbReference type="Proteomes" id="UP000199024"/>
    </source>
</evidence>
<dbReference type="GO" id="GO:0003677">
    <property type="term" value="F:DNA binding"/>
    <property type="evidence" value="ECO:0007669"/>
    <property type="project" value="UniProtKB-KW"/>
</dbReference>
<evidence type="ECO:0000256" key="1">
    <source>
        <dbReference type="ARBA" id="ARBA00004651"/>
    </source>
</evidence>
<evidence type="ECO:0000256" key="4">
    <source>
        <dbReference type="ARBA" id="ARBA00022989"/>
    </source>
</evidence>
<accession>A0A1I6MQF4</accession>
<dbReference type="OrthoDB" id="9803543at2"/>